<evidence type="ECO:0000313" key="1">
    <source>
        <dbReference type="EMBL" id="HIS46000.1"/>
    </source>
</evidence>
<evidence type="ECO:0000313" key="2">
    <source>
        <dbReference type="Proteomes" id="UP000823927"/>
    </source>
</evidence>
<comment type="caution">
    <text evidence="1">The sequence shown here is derived from an EMBL/GenBank/DDBJ whole genome shotgun (WGS) entry which is preliminary data.</text>
</comment>
<dbReference type="AlphaFoldDB" id="A0A9D1F2B5"/>
<proteinExistence type="predicted"/>
<reference evidence="1" key="1">
    <citation type="submission" date="2020-10" db="EMBL/GenBank/DDBJ databases">
        <authorList>
            <person name="Gilroy R."/>
        </authorList>
    </citation>
    <scope>NUCLEOTIDE SEQUENCE</scope>
    <source>
        <strain evidence="1">CHK178-757</strain>
    </source>
</reference>
<dbReference type="EMBL" id="DVIT01000002">
    <property type="protein sequence ID" value="HIS46000.1"/>
    <property type="molecule type" value="Genomic_DNA"/>
</dbReference>
<gene>
    <name evidence="1" type="ORF">IAB46_00275</name>
</gene>
<name>A0A9D1F2B5_9FIRM</name>
<accession>A0A9D1F2B5</accession>
<organism evidence="1 2">
    <name type="scientific">Candidatus Scybalocola faecigallinarum</name>
    <dbReference type="NCBI Taxonomy" id="2840941"/>
    <lineage>
        <taxon>Bacteria</taxon>
        <taxon>Bacillati</taxon>
        <taxon>Bacillota</taxon>
        <taxon>Clostridia</taxon>
        <taxon>Lachnospirales</taxon>
        <taxon>Lachnospiraceae</taxon>
        <taxon>Lachnospiraceae incertae sedis</taxon>
        <taxon>Candidatus Scybalocola (ex Gilroy et al. 2021)</taxon>
    </lineage>
</organism>
<protein>
    <submittedName>
        <fullName evidence="1">Uncharacterized protein</fullName>
    </submittedName>
</protein>
<dbReference type="Proteomes" id="UP000823927">
    <property type="component" value="Unassembled WGS sequence"/>
</dbReference>
<reference evidence="1" key="2">
    <citation type="journal article" date="2021" name="PeerJ">
        <title>Extensive microbial diversity within the chicken gut microbiome revealed by metagenomics and culture.</title>
        <authorList>
            <person name="Gilroy R."/>
            <person name="Ravi A."/>
            <person name="Getino M."/>
            <person name="Pursley I."/>
            <person name="Horton D.L."/>
            <person name="Alikhan N.F."/>
            <person name="Baker D."/>
            <person name="Gharbi K."/>
            <person name="Hall N."/>
            <person name="Watson M."/>
            <person name="Adriaenssens E.M."/>
            <person name="Foster-Nyarko E."/>
            <person name="Jarju S."/>
            <person name="Secka A."/>
            <person name="Antonio M."/>
            <person name="Oren A."/>
            <person name="Chaudhuri R.R."/>
            <person name="La Ragione R."/>
            <person name="Hildebrand F."/>
            <person name="Pallen M.J."/>
        </authorList>
    </citation>
    <scope>NUCLEOTIDE SEQUENCE</scope>
    <source>
        <strain evidence="1">CHK178-757</strain>
    </source>
</reference>
<sequence>MINPKRLMELKRLRDEFAQRHPKFTLFLDAASKEGLREGSVIEIQITSPEGKNICSNLKVSAQDLELLETLKELR</sequence>